<feature type="region of interest" description="Disordered" evidence="1">
    <location>
        <begin position="517"/>
        <end position="541"/>
    </location>
</feature>
<dbReference type="OrthoDB" id="2975793at2759"/>
<feature type="domain" description="Heterokaryon incompatibility" evidence="2">
    <location>
        <begin position="188"/>
        <end position="334"/>
    </location>
</feature>
<organism evidence="3 4">
    <name type="scientific">Colletotrichum gloeosporioides (strain Cg-14)</name>
    <name type="common">Anthracnose fungus</name>
    <name type="synonym">Glomerella cingulata</name>
    <dbReference type="NCBI Taxonomy" id="1237896"/>
    <lineage>
        <taxon>Eukaryota</taxon>
        <taxon>Fungi</taxon>
        <taxon>Dikarya</taxon>
        <taxon>Ascomycota</taxon>
        <taxon>Pezizomycotina</taxon>
        <taxon>Sordariomycetes</taxon>
        <taxon>Hypocreomycetidae</taxon>
        <taxon>Glomerellales</taxon>
        <taxon>Glomerellaceae</taxon>
        <taxon>Colletotrichum</taxon>
        <taxon>Colletotrichum gloeosporioides species complex</taxon>
    </lineage>
</organism>
<dbReference type="AlphaFoldDB" id="T0L136"/>
<dbReference type="OMA" id="CRSPTWC"/>
<name>T0L136_COLGC</name>
<proteinExistence type="predicted"/>
<protein>
    <recommendedName>
        <fullName evidence="2">Heterokaryon incompatibility domain-containing protein</fullName>
    </recommendedName>
</protein>
<dbReference type="HOGENOM" id="CLU_003953_5_1_1"/>
<dbReference type="PANTHER" id="PTHR33112:SF12">
    <property type="entry name" value="HETEROKARYON INCOMPATIBILITY DOMAIN-CONTAINING PROTEIN"/>
    <property type="match status" value="1"/>
</dbReference>
<evidence type="ECO:0000313" key="4">
    <source>
        <dbReference type="Proteomes" id="UP000015530"/>
    </source>
</evidence>
<comment type="caution">
    <text evidence="3">The sequence shown here is derived from an EMBL/GenBank/DDBJ whole genome shotgun (WGS) entry which is preliminary data.</text>
</comment>
<evidence type="ECO:0000313" key="3">
    <source>
        <dbReference type="EMBL" id="EQB58593.1"/>
    </source>
</evidence>
<dbReference type="Proteomes" id="UP000015530">
    <property type="component" value="Unassembled WGS sequence"/>
</dbReference>
<dbReference type="STRING" id="1237896.T0L136"/>
<dbReference type="EMBL" id="AMYD01000259">
    <property type="protein sequence ID" value="EQB58593.1"/>
    <property type="molecule type" value="Genomic_DNA"/>
</dbReference>
<accession>T0L136</accession>
<sequence length="710" mass="80971">MPDLQDQPSHLCSRCSTLPLDAFFDIIPKAIELELGLFYDIVAKSEDCSFCQLVVQAFYVHLDPHWQPGEYPNQMCYLLVDEQKAASSSSLIKVYCDITSESMPGGIFGSYKLLGFIGLPLQDGTNDSTQNLTTRELSYDLISSWVEECRLHDKCNVGISPYFEGNTGIWLVDVQDMCLVHQPWNCRYVALSYVWGSLIAFRSQKANFHSLQLPGSLNGFMGEIPQVIQDAIVFTAKIKQRYLWVDSLCIVQDDDAFKERYIPRMHLIYQSAVATIIATTGKDANKGLPGVSYPREKPNTAIKIGARLLEAKSPALLPLMWNSKWKTRAWTFQEAVFSRNRIYLTDYQVYWVCSSRRASESGTAYSHRNVRLWDNSSTSLLSRSVDMSRRDFYESLVKEFSNRNLSYHSDSLSAFAGMLSKMGEMYGWSFVSAIPESNFESFLFWGMPFGGVLRPRERAKHDPDVQLCRSPTWCWTAWDGYVFWDPWRQDNFIGKAVTTKSEVGGYWISERTGFKKIGEPGSPNGQILASSPSEKQPNMPDSDHLEIDVPPNTLMFKAHGIVAKPFEIKLPNFDPACSRYFRGNLTRAGWVYDSNGRHCGTLRGINFSKYHDQEKWEIILLSRSDQDEVLQANIDATPSTDLPPEYPSAKEYYEEIFDTTAYKYRRWWALNIMLVERKGMWVERVAVGQIHADAWESALGQSSPETIFLA</sequence>
<dbReference type="InterPro" id="IPR010730">
    <property type="entry name" value="HET"/>
</dbReference>
<evidence type="ECO:0000259" key="2">
    <source>
        <dbReference type="Pfam" id="PF06985"/>
    </source>
</evidence>
<dbReference type="PANTHER" id="PTHR33112">
    <property type="entry name" value="DOMAIN PROTEIN, PUTATIVE-RELATED"/>
    <property type="match status" value="1"/>
</dbReference>
<evidence type="ECO:0000256" key="1">
    <source>
        <dbReference type="SAM" id="MobiDB-lite"/>
    </source>
</evidence>
<feature type="compositionally biased region" description="Polar residues" evidence="1">
    <location>
        <begin position="523"/>
        <end position="536"/>
    </location>
</feature>
<gene>
    <name evidence="3" type="ORF">CGLO_01144</name>
</gene>
<dbReference type="Pfam" id="PF06985">
    <property type="entry name" value="HET"/>
    <property type="match status" value="1"/>
</dbReference>
<reference evidence="4" key="1">
    <citation type="journal article" date="2013" name="Mol. Plant Microbe Interact.">
        <title>Global aspects of pacC regulation of pathogenicity genes in Colletotrichum gloeosporioides as revealed by transcriptome analysis.</title>
        <authorList>
            <person name="Alkan N."/>
            <person name="Meng X."/>
            <person name="Friedlander G."/>
            <person name="Reuveni E."/>
            <person name="Sukno S."/>
            <person name="Sherman A."/>
            <person name="Thon M."/>
            <person name="Fluhr R."/>
            <person name="Prusky D."/>
        </authorList>
    </citation>
    <scope>NUCLEOTIDE SEQUENCE [LARGE SCALE GENOMIC DNA]</scope>
    <source>
        <strain evidence="4">Cg-14</strain>
    </source>
</reference>